<proteinExistence type="predicted"/>
<evidence type="ECO:0000256" key="1">
    <source>
        <dbReference type="SAM" id="MobiDB-lite"/>
    </source>
</evidence>
<evidence type="ECO:0008006" key="3">
    <source>
        <dbReference type="Google" id="ProtNLM"/>
    </source>
</evidence>
<feature type="region of interest" description="Disordered" evidence="1">
    <location>
        <begin position="1"/>
        <end position="25"/>
    </location>
</feature>
<organism evidence="2">
    <name type="scientific">Aegilops tauschii</name>
    <name type="common">Tausch's goatgrass</name>
    <name type="synonym">Aegilops squarrosa</name>
    <dbReference type="NCBI Taxonomy" id="37682"/>
    <lineage>
        <taxon>Eukaryota</taxon>
        <taxon>Viridiplantae</taxon>
        <taxon>Streptophyta</taxon>
        <taxon>Embryophyta</taxon>
        <taxon>Tracheophyta</taxon>
        <taxon>Spermatophyta</taxon>
        <taxon>Magnoliopsida</taxon>
        <taxon>Liliopsida</taxon>
        <taxon>Poales</taxon>
        <taxon>Poaceae</taxon>
        <taxon>BOP clade</taxon>
        <taxon>Pooideae</taxon>
        <taxon>Triticodae</taxon>
        <taxon>Triticeae</taxon>
        <taxon>Triticinae</taxon>
        <taxon>Aegilops</taxon>
    </lineage>
</organism>
<dbReference type="AlphaFoldDB" id="R7WC46"/>
<accession>R7WC46</accession>
<dbReference type="EnsemblPlants" id="EMT17080">
    <property type="protein sequence ID" value="EMT17080"/>
    <property type="gene ID" value="F775_42925"/>
</dbReference>
<protein>
    <recommendedName>
        <fullName evidence="3">Prolamin-like domain-containing protein</fullName>
    </recommendedName>
</protein>
<sequence>MAPGPKETSSASACPPPGGGRSPPQPCYKTVTGVPSWCAGEFILALFDDVKNHPIKEYCCVQLACVGEPTCASVLRGVCPPPKQYLPCPPHQYT</sequence>
<evidence type="ECO:0000313" key="2">
    <source>
        <dbReference type="EnsemblPlants" id="EMT17080"/>
    </source>
</evidence>
<name>R7WC46_AEGTA</name>
<feature type="compositionally biased region" description="Pro residues" evidence="1">
    <location>
        <begin position="14"/>
        <end position="25"/>
    </location>
</feature>
<reference evidence="2" key="1">
    <citation type="submission" date="2015-06" db="UniProtKB">
        <authorList>
            <consortium name="EnsemblPlants"/>
        </authorList>
    </citation>
    <scope>IDENTIFICATION</scope>
</reference>